<evidence type="ECO:0000313" key="10">
    <source>
        <dbReference type="EMBL" id="KKN19090.1"/>
    </source>
</evidence>
<dbReference type="InterPro" id="IPR004868">
    <property type="entry name" value="DNA-dir_DNA_pol_B_mt/vir"/>
</dbReference>
<dbReference type="Gene3D" id="3.90.1600.10">
    <property type="entry name" value="Palm domain of DNA polymerase"/>
    <property type="match status" value="2"/>
</dbReference>
<comment type="caution">
    <text evidence="10">The sequence shown here is derived from an EMBL/GenBank/DDBJ whole genome shotgun (WGS) entry which is preliminary data.</text>
</comment>
<dbReference type="InterPro" id="IPR036397">
    <property type="entry name" value="RNaseH_sf"/>
</dbReference>
<dbReference type="EC" id="2.7.7.7" evidence="2"/>
<protein>
    <recommendedName>
        <fullName evidence="2">DNA-directed DNA polymerase</fullName>
        <ecNumber evidence="2">2.7.7.7</ecNumber>
    </recommendedName>
</protein>
<evidence type="ECO:0000256" key="3">
    <source>
        <dbReference type="ARBA" id="ARBA00022679"/>
    </source>
</evidence>
<keyword evidence="7" id="KW-0238">DNA-binding</keyword>
<dbReference type="Gene3D" id="3.30.420.10">
    <property type="entry name" value="Ribonuclease H-like superfamily/Ribonuclease H"/>
    <property type="match status" value="1"/>
</dbReference>
<proteinExistence type="inferred from homology"/>
<keyword evidence="6" id="KW-0239">DNA-directed DNA polymerase</keyword>
<reference evidence="10" key="1">
    <citation type="journal article" date="2015" name="Nature">
        <title>Complex archaea that bridge the gap between prokaryotes and eukaryotes.</title>
        <authorList>
            <person name="Spang A."/>
            <person name="Saw J.H."/>
            <person name="Jorgensen S.L."/>
            <person name="Zaremba-Niedzwiedzka K."/>
            <person name="Martijn J."/>
            <person name="Lind A.E."/>
            <person name="van Eijk R."/>
            <person name="Schleper C."/>
            <person name="Guy L."/>
            <person name="Ettema T.J."/>
        </authorList>
    </citation>
    <scope>NUCLEOTIDE SEQUENCE</scope>
</reference>
<dbReference type="AlphaFoldDB" id="A0A0F9NHU9"/>
<sequence length="605" mass="69819">MKAREAIRTKRIPHYLKANKSLQQPNNIIWFDTETKFRLGSDGKQYHYLWFGWACYQRRDEGKKWSEPEWLRFTSIATFWDWVISKTRKKTRLYLMSHNGGFDLPVMHAFTELPENGYKLKNAVADAPPLILTWKKESRTIKFVDSLNIWRLPLKAVGESIGIGKMDMPLKSASIDEWDLYGKRDTEIIRVVMLKWLEFLKDNDLGGFAPTLASQAFNAYRHRFMPIKILIHNRELALDNERNSYVGGRTECFKIGTFKGEFYYIDVNSQYPSVMYEQEYPYQLLGTYDNVTFKELGEWLKTKAVIGCVTINTSESALPFVMNGKLIFPVGVFSCTLAGPELSYALTNGLIESIGLCSVYLKGPLFQGFVAYMYNQRLKAKAEGNITNTWLYKIMMSSLYGKFGQRGRRYEIVSECDPNDVKVWIHHDADTGETVNMRRFGGIEQEWIDEGESRESFCAIASYVSSFARMKMWDMIKRVGRENCYYCDTDSLVINRSGYDRVHDLIDDNKLGMWGLDRKLKTITIHGPKDYVFDDDKKVKGIRKKAVWNTENVATQDYFVGLKGLIASNQLDNPIVFPITKVNSRIYTKGTIQDDGTVLPLCINC</sequence>
<dbReference type="PROSITE" id="PS00116">
    <property type="entry name" value="DNA_POLYMERASE_B"/>
    <property type="match status" value="1"/>
</dbReference>
<evidence type="ECO:0000256" key="8">
    <source>
        <dbReference type="ARBA" id="ARBA00049244"/>
    </source>
</evidence>
<dbReference type="InterPro" id="IPR023211">
    <property type="entry name" value="DNA_pol_palm_dom_sf"/>
</dbReference>
<feature type="domain" description="DNA-directed DNA polymerase family B mitochondria/virus" evidence="9">
    <location>
        <begin position="178"/>
        <end position="414"/>
    </location>
</feature>
<dbReference type="PANTHER" id="PTHR33568">
    <property type="entry name" value="DNA POLYMERASE"/>
    <property type="match status" value="1"/>
</dbReference>
<keyword evidence="3" id="KW-0808">Transferase</keyword>
<dbReference type="GO" id="GO:0006260">
    <property type="term" value="P:DNA replication"/>
    <property type="evidence" value="ECO:0007669"/>
    <property type="project" value="UniProtKB-KW"/>
</dbReference>
<evidence type="ECO:0000256" key="1">
    <source>
        <dbReference type="ARBA" id="ARBA00005755"/>
    </source>
</evidence>
<dbReference type="EMBL" id="LAZR01003367">
    <property type="protein sequence ID" value="KKN19090.1"/>
    <property type="molecule type" value="Genomic_DNA"/>
</dbReference>
<name>A0A0F9NHU9_9ZZZZ</name>
<evidence type="ECO:0000256" key="7">
    <source>
        <dbReference type="ARBA" id="ARBA00023125"/>
    </source>
</evidence>
<dbReference type="GO" id="GO:0003677">
    <property type="term" value="F:DNA binding"/>
    <property type="evidence" value="ECO:0007669"/>
    <property type="project" value="UniProtKB-KW"/>
</dbReference>
<dbReference type="PANTHER" id="PTHR33568:SF3">
    <property type="entry name" value="DNA-DIRECTED DNA POLYMERASE"/>
    <property type="match status" value="1"/>
</dbReference>
<comment type="similarity">
    <text evidence="1">Belongs to the DNA polymerase type-B family.</text>
</comment>
<evidence type="ECO:0000259" key="9">
    <source>
        <dbReference type="Pfam" id="PF03175"/>
    </source>
</evidence>
<organism evidence="10">
    <name type="scientific">marine sediment metagenome</name>
    <dbReference type="NCBI Taxonomy" id="412755"/>
    <lineage>
        <taxon>unclassified sequences</taxon>
        <taxon>metagenomes</taxon>
        <taxon>ecological metagenomes</taxon>
    </lineage>
</organism>
<dbReference type="InterPro" id="IPR043502">
    <property type="entry name" value="DNA/RNA_pol_sf"/>
</dbReference>
<accession>A0A0F9NHU9</accession>
<evidence type="ECO:0000256" key="4">
    <source>
        <dbReference type="ARBA" id="ARBA00022695"/>
    </source>
</evidence>
<comment type="catalytic activity">
    <reaction evidence="8">
        <text>DNA(n) + a 2'-deoxyribonucleoside 5'-triphosphate = DNA(n+1) + diphosphate</text>
        <dbReference type="Rhea" id="RHEA:22508"/>
        <dbReference type="Rhea" id="RHEA-COMP:17339"/>
        <dbReference type="Rhea" id="RHEA-COMP:17340"/>
        <dbReference type="ChEBI" id="CHEBI:33019"/>
        <dbReference type="ChEBI" id="CHEBI:61560"/>
        <dbReference type="ChEBI" id="CHEBI:173112"/>
        <dbReference type="EC" id="2.7.7.7"/>
    </reaction>
</comment>
<keyword evidence="4" id="KW-0548">Nucleotidyltransferase</keyword>
<keyword evidence="5" id="KW-0235">DNA replication</keyword>
<dbReference type="InterPro" id="IPR017964">
    <property type="entry name" value="DNA-dir_DNA_pol_B_CS"/>
</dbReference>
<dbReference type="SUPFAM" id="SSF56672">
    <property type="entry name" value="DNA/RNA polymerases"/>
    <property type="match status" value="1"/>
</dbReference>
<gene>
    <name evidence="10" type="ORF">LCGC14_0949180</name>
</gene>
<evidence type="ECO:0000256" key="2">
    <source>
        <dbReference type="ARBA" id="ARBA00012417"/>
    </source>
</evidence>
<dbReference type="Pfam" id="PF03175">
    <property type="entry name" value="DNA_pol_B_2"/>
    <property type="match status" value="1"/>
</dbReference>
<dbReference type="GO" id="GO:0003887">
    <property type="term" value="F:DNA-directed DNA polymerase activity"/>
    <property type="evidence" value="ECO:0007669"/>
    <property type="project" value="UniProtKB-KW"/>
</dbReference>
<dbReference type="GO" id="GO:0000166">
    <property type="term" value="F:nucleotide binding"/>
    <property type="evidence" value="ECO:0007669"/>
    <property type="project" value="InterPro"/>
</dbReference>
<evidence type="ECO:0000256" key="6">
    <source>
        <dbReference type="ARBA" id="ARBA00022932"/>
    </source>
</evidence>
<evidence type="ECO:0000256" key="5">
    <source>
        <dbReference type="ARBA" id="ARBA00022705"/>
    </source>
</evidence>